<gene>
    <name evidence="2" type="ORF">CSSPJE1EN2_LOCUS23387</name>
</gene>
<organism evidence="2 3">
    <name type="scientific">Sphagnum jensenii</name>
    <dbReference type="NCBI Taxonomy" id="128206"/>
    <lineage>
        <taxon>Eukaryota</taxon>
        <taxon>Viridiplantae</taxon>
        <taxon>Streptophyta</taxon>
        <taxon>Embryophyta</taxon>
        <taxon>Bryophyta</taxon>
        <taxon>Sphagnophytina</taxon>
        <taxon>Sphagnopsida</taxon>
        <taxon>Sphagnales</taxon>
        <taxon>Sphagnaceae</taxon>
        <taxon>Sphagnum</taxon>
    </lineage>
</organism>
<proteinExistence type="predicted"/>
<protein>
    <submittedName>
        <fullName evidence="2">Uncharacterized protein</fullName>
    </submittedName>
</protein>
<reference evidence="2" key="1">
    <citation type="submission" date="2024-03" db="EMBL/GenBank/DDBJ databases">
        <authorList>
            <consortium name="ELIXIR-Norway"/>
            <consortium name="Elixir Norway"/>
        </authorList>
    </citation>
    <scope>NUCLEOTIDE SEQUENCE</scope>
</reference>
<feature type="compositionally biased region" description="Low complexity" evidence="1">
    <location>
        <begin position="91"/>
        <end position="127"/>
    </location>
</feature>
<feature type="compositionally biased region" description="Basic and acidic residues" evidence="1">
    <location>
        <begin position="1"/>
        <end position="11"/>
    </location>
</feature>
<dbReference type="Proteomes" id="UP001497522">
    <property type="component" value="Chromosome 8"/>
</dbReference>
<keyword evidence="3" id="KW-1185">Reference proteome</keyword>
<sequence>MGTPECEHSLGERGWSLQQQEEDEVTESKIRAFLNEKALELKRLQTPLYEELYETSMRSSEIPASTGPAESFIAPLNPAIAKQQTHSPSKSPGSLSGRSIGIRSSQESETSVSSASPSGTGAPSPSVNCSPLLEIPSARLNEWKSLINDTQQPLPSPCLSSSERQKLWKGELEQELSMKREEKQKQLAKQGSPMSPTNSKGLQRPASRLATASQILATSSHLRIRLDTLLCSLLPILVHGDGLSVAMYFPSAGCKACHCCGTVLVVLVYDTSK</sequence>
<name>A0ABP1C017_9BRYO</name>
<accession>A0ABP1C017</accession>
<feature type="region of interest" description="Disordered" evidence="1">
    <location>
        <begin position="180"/>
        <end position="205"/>
    </location>
</feature>
<dbReference type="EMBL" id="OZ023709">
    <property type="protein sequence ID" value="CAK9882031.1"/>
    <property type="molecule type" value="Genomic_DNA"/>
</dbReference>
<feature type="compositionally biased region" description="Polar residues" evidence="1">
    <location>
        <begin position="187"/>
        <end position="201"/>
    </location>
</feature>
<evidence type="ECO:0000313" key="2">
    <source>
        <dbReference type="EMBL" id="CAK9882031.1"/>
    </source>
</evidence>
<feature type="region of interest" description="Disordered" evidence="1">
    <location>
        <begin position="1"/>
        <end position="25"/>
    </location>
</feature>
<evidence type="ECO:0000256" key="1">
    <source>
        <dbReference type="SAM" id="MobiDB-lite"/>
    </source>
</evidence>
<evidence type="ECO:0000313" key="3">
    <source>
        <dbReference type="Proteomes" id="UP001497522"/>
    </source>
</evidence>
<feature type="region of interest" description="Disordered" evidence="1">
    <location>
        <begin position="57"/>
        <end position="130"/>
    </location>
</feature>